<organism evidence="3 5">
    <name type="scientific">Bursaphelenchus xylophilus</name>
    <name type="common">Pinewood nematode worm</name>
    <name type="synonym">Aphelenchoides xylophilus</name>
    <dbReference type="NCBI Taxonomy" id="6326"/>
    <lineage>
        <taxon>Eukaryota</taxon>
        <taxon>Metazoa</taxon>
        <taxon>Ecdysozoa</taxon>
        <taxon>Nematoda</taxon>
        <taxon>Chromadorea</taxon>
        <taxon>Rhabditida</taxon>
        <taxon>Tylenchina</taxon>
        <taxon>Tylenchomorpha</taxon>
        <taxon>Aphelenchoidea</taxon>
        <taxon>Aphelenchoididae</taxon>
        <taxon>Bursaphelenchus</taxon>
    </lineage>
</organism>
<reference evidence="5" key="1">
    <citation type="submission" date="2016-11" db="UniProtKB">
        <authorList>
            <consortium name="WormBaseParasite"/>
        </authorList>
    </citation>
    <scope>IDENTIFICATION</scope>
</reference>
<dbReference type="Proteomes" id="UP000582659">
    <property type="component" value="Unassembled WGS sequence"/>
</dbReference>
<reference evidence="2" key="2">
    <citation type="submission" date="2020-08" db="EMBL/GenBank/DDBJ databases">
        <authorList>
            <person name="Kikuchi T."/>
        </authorList>
    </citation>
    <scope>NUCLEOTIDE SEQUENCE</scope>
    <source>
        <strain evidence="1">Ka4C1</strain>
    </source>
</reference>
<evidence type="ECO:0000313" key="5">
    <source>
        <dbReference type="WBParaSite" id="BXY_1386300.1"/>
    </source>
</evidence>
<keyword evidence="4" id="KW-1185">Reference proteome</keyword>
<gene>
    <name evidence="1" type="ORF">BXYJ_LOCUS14084</name>
</gene>
<dbReference type="AlphaFoldDB" id="A0A1I7SLD1"/>
<evidence type="ECO:0000313" key="4">
    <source>
        <dbReference type="Proteomes" id="UP000659654"/>
    </source>
</evidence>
<protein>
    <submittedName>
        <fullName evidence="1">(pine wood nematode) hypothetical protein</fullName>
    </submittedName>
</protein>
<dbReference type="WBParaSite" id="BXY_1386300.1">
    <property type="protein sequence ID" value="BXY_1386300.1"/>
    <property type="gene ID" value="BXY_1386300"/>
</dbReference>
<sequence>MDPCVFTVGYDGFGLLCTSSEHQVDKYVPYEDVGELLTNFFCIYPKPPLSQFIEEVQDSHCPPNFDFEKLPLEIKFKVFEHLDELTAETLVRLTGLKIDPKKAALHVYRHAVNHDVFEKMLNAYPYMKKLTVLIKDIPQYRKQEEVIRTREVTGMKFDHLRRWTSLEGEEFFAVTYTVTRH</sequence>
<evidence type="ECO:0000313" key="2">
    <source>
        <dbReference type="EMBL" id="CAG9129501.1"/>
    </source>
</evidence>
<dbReference type="EMBL" id="CAJFCV020000006">
    <property type="protein sequence ID" value="CAG9129501.1"/>
    <property type="molecule type" value="Genomic_DNA"/>
</dbReference>
<dbReference type="EMBL" id="CAJFDI010000006">
    <property type="protein sequence ID" value="CAD5233993.1"/>
    <property type="molecule type" value="Genomic_DNA"/>
</dbReference>
<evidence type="ECO:0000313" key="3">
    <source>
        <dbReference type="Proteomes" id="UP000095284"/>
    </source>
</evidence>
<evidence type="ECO:0000313" key="1">
    <source>
        <dbReference type="EMBL" id="CAD5233993.1"/>
    </source>
</evidence>
<dbReference type="Proteomes" id="UP000659654">
    <property type="component" value="Unassembled WGS sequence"/>
</dbReference>
<name>A0A1I7SLD1_BURXY</name>
<accession>A0A1I7SLD1</accession>
<proteinExistence type="predicted"/>
<dbReference type="Proteomes" id="UP000095284">
    <property type="component" value="Unplaced"/>
</dbReference>